<keyword evidence="1" id="KW-0808">Transferase</keyword>
<keyword evidence="4" id="KW-1185">Reference proteome</keyword>
<dbReference type="PANTHER" id="PTHR35526:SF3">
    <property type="entry name" value="ANTI-SIGMA-F FACTOR RSBW"/>
    <property type="match status" value="1"/>
</dbReference>
<dbReference type="GO" id="GO:0005524">
    <property type="term" value="F:ATP binding"/>
    <property type="evidence" value="ECO:0007669"/>
    <property type="project" value="UniProtKB-KW"/>
</dbReference>
<keyword evidence="1" id="KW-0418">Kinase</keyword>
<sequence length="159" mass="16806">MHVVPGQRCERPKDEADDDAAVIDRSLRFSVPATPAAVPAARREVAAQLGLWGLQPGAAVVETAVLAVSELVTNTVRHAAAVSAQADVHLGMDPRHLMVAVHDRDPRMPRRLHAPHLDGSGGWGLRLVEALAAEAGGRTSIPRDEDGGGKTVLVLLPLH</sequence>
<dbReference type="InterPro" id="IPR050267">
    <property type="entry name" value="Anti-sigma-factor_SerPK"/>
</dbReference>
<dbReference type="InterPro" id="IPR003594">
    <property type="entry name" value="HATPase_dom"/>
</dbReference>
<dbReference type="Gene3D" id="3.30.565.10">
    <property type="entry name" value="Histidine kinase-like ATPase, C-terminal domain"/>
    <property type="match status" value="1"/>
</dbReference>
<dbReference type="CDD" id="cd16936">
    <property type="entry name" value="HATPase_RsbW-like"/>
    <property type="match status" value="1"/>
</dbReference>
<dbReference type="Pfam" id="PF13581">
    <property type="entry name" value="HATPase_c_2"/>
    <property type="match status" value="1"/>
</dbReference>
<evidence type="ECO:0000313" key="4">
    <source>
        <dbReference type="Proteomes" id="UP001552594"/>
    </source>
</evidence>
<evidence type="ECO:0000256" key="1">
    <source>
        <dbReference type="ARBA" id="ARBA00022527"/>
    </source>
</evidence>
<dbReference type="InterPro" id="IPR036890">
    <property type="entry name" value="HATPase_C_sf"/>
</dbReference>
<dbReference type="PANTHER" id="PTHR35526">
    <property type="entry name" value="ANTI-SIGMA-F FACTOR RSBW-RELATED"/>
    <property type="match status" value="1"/>
</dbReference>
<evidence type="ECO:0000259" key="2">
    <source>
        <dbReference type="Pfam" id="PF13581"/>
    </source>
</evidence>
<protein>
    <submittedName>
        <fullName evidence="3">ATP-binding protein</fullName>
    </submittedName>
</protein>
<feature type="domain" description="Histidine kinase/HSP90-like ATPase" evidence="2">
    <location>
        <begin position="31"/>
        <end position="143"/>
    </location>
</feature>
<accession>A0ABV3JYC5</accession>
<evidence type="ECO:0000313" key="3">
    <source>
        <dbReference type="EMBL" id="MEV5507887.1"/>
    </source>
</evidence>
<dbReference type="RefSeq" id="WP_109281585.1">
    <property type="nucleotide sequence ID" value="NZ_JBFAUK010000010.1"/>
</dbReference>
<gene>
    <name evidence="3" type="ORF">AB0L16_15625</name>
</gene>
<proteinExistence type="predicted"/>
<keyword evidence="3" id="KW-0547">Nucleotide-binding</keyword>
<dbReference type="SUPFAM" id="SSF55874">
    <property type="entry name" value="ATPase domain of HSP90 chaperone/DNA topoisomerase II/histidine kinase"/>
    <property type="match status" value="1"/>
</dbReference>
<dbReference type="EMBL" id="JBFAUK010000010">
    <property type="protein sequence ID" value="MEV5507887.1"/>
    <property type="molecule type" value="Genomic_DNA"/>
</dbReference>
<comment type="caution">
    <text evidence="3">The sequence shown here is derived from an EMBL/GenBank/DDBJ whole genome shotgun (WGS) entry which is preliminary data.</text>
</comment>
<keyword evidence="3" id="KW-0067">ATP-binding</keyword>
<reference evidence="3 4" key="1">
    <citation type="submission" date="2024-06" db="EMBL/GenBank/DDBJ databases">
        <title>The Natural Products Discovery Center: Release of the First 8490 Sequenced Strains for Exploring Actinobacteria Biosynthetic Diversity.</title>
        <authorList>
            <person name="Kalkreuter E."/>
            <person name="Kautsar S.A."/>
            <person name="Yang D."/>
            <person name="Bader C.D."/>
            <person name="Teijaro C.N."/>
            <person name="Fluegel L."/>
            <person name="Davis C.M."/>
            <person name="Simpson J.R."/>
            <person name="Lauterbach L."/>
            <person name="Steele A.D."/>
            <person name="Gui C."/>
            <person name="Meng S."/>
            <person name="Li G."/>
            <person name="Viehrig K."/>
            <person name="Ye F."/>
            <person name="Su P."/>
            <person name="Kiefer A.F."/>
            <person name="Nichols A."/>
            <person name="Cepeda A.J."/>
            <person name="Yan W."/>
            <person name="Fan B."/>
            <person name="Jiang Y."/>
            <person name="Adhikari A."/>
            <person name="Zheng C.-J."/>
            <person name="Schuster L."/>
            <person name="Cowan T.M."/>
            <person name="Smanski M.J."/>
            <person name="Chevrette M.G."/>
            <person name="De Carvalho L.P.S."/>
            <person name="Shen B."/>
        </authorList>
    </citation>
    <scope>NUCLEOTIDE SEQUENCE [LARGE SCALE GENOMIC DNA]</scope>
    <source>
        <strain evidence="3 4">NPDC052347</strain>
    </source>
</reference>
<organism evidence="3 4">
    <name type="scientific">Streptomyces orinoci</name>
    <name type="common">Streptoverticillium orinoci</name>
    <dbReference type="NCBI Taxonomy" id="67339"/>
    <lineage>
        <taxon>Bacteria</taxon>
        <taxon>Bacillati</taxon>
        <taxon>Actinomycetota</taxon>
        <taxon>Actinomycetes</taxon>
        <taxon>Kitasatosporales</taxon>
        <taxon>Streptomycetaceae</taxon>
        <taxon>Streptomyces</taxon>
    </lineage>
</organism>
<name>A0ABV3JYC5_STRON</name>
<dbReference type="Proteomes" id="UP001552594">
    <property type="component" value="Unassembled WGS sequence"/>
</dbReference>
<keyword evidence="1" id="KW-0723">Serine/threonine-protein kinase</keyword>